<evidence type="ECO:0000313" key="3">
    <source>
        <dbReference type="Proteomes" id="UP000722485"/>
    </source>
</evidence>
<keyword evidence="1" id="KW-0732">Signal</keyword>
<evidence type="ECO:0000256" key="1">
    <source>
        <dbReference type="SAM" id="SignalP"/>
    </source>
</evidence>
<dbReference type="AlphaFoldDB" id="A0A9P5LG88"/>
<dbReference type="OrthoDB" id="5133123at2759"/>
<name>A0A9P5LG88_9HYPO</name>
<evidence type="ECO:0000313" key="2">
    <source>
        <dbReference type="EMBL" id="KAF7549240.1"/>
    </source>
</evidence>
<feature type="chain" id="PRO_5040440339" evidence="1">
    <location>
        <begin position="23"/>
        <end position="148"/>
    </location>
</feature>
<dbReference type="Proteomes" id="UP000722485">
    <property type="component" value="Unassembled WGS sequence"/>
</dbReference>
<accession>A0A9P5LG88</accession>
<sequence length="148" mass="16941">MQLPTLPTAILIIAQLSAGVQANYAPGKATQINFYKDNICTNYAGEMAFWQRDDPTHTPWTGYRRRFDGFKEGDCHDFRQPKGTKSLNTVNCWNMVGDNWRPWCDCYVWDDWGCKGNTMNTVNTCAPGRSQAGYQWKSAKCWLLTDPK</sequence>
<dbReference type="EMBL" id="JAANBB010000127">
    <property type="protein sequence ID" value="KAF7549240.1"/>
    <property type="molecule type" value="Genomic_DNA"/>
</dbReference>
<comment type="caution">
    <text evidence="2">The sequence shown here is derived from an EMBL/GenBank/DDBJ whole genome shotgun (WGS) entry which is preliminary data.</text>
</comment>
<proteinExistence type="predicted"/>
<organism evidence="2 3">
    <name type="scientific">Cylindrodendrum hubeiense</name>
    <dbReference type="NCBI Taxonomy" id="595255"/>
    <lineage>
        <taxon>Eukaryota</taxon>
        <taxon>Fungi</taxon>
        <taxon>Dikarya</taxon>
        <taxon>Ascomycota</taxon>
        <taxon>Pezizomycotina</taxon>
        <taxon>Sordariomycetes</taxon>
        <taxon>Hypocreomycetidae</taxon>
        <taxon>Hypocreales</taxon>
        <taxon>Nectriaceae</taxon>
        <taxon>Cylindrodendrum</taxon>
    </lineage>
</organism>
<reference evidence="2" key="1">
    <citation type="submission" date="2020-03" db="EMBL/GenBank/DDBJ databases">
        <title>Draft Genome Sequence of Cylindrodendrum hubeiense.</title>
        <authorList>
            <person name="Buettner E."/>
            <person name="Kellner H."/>
        </authorList>
    </citation>
    <scope>NUCLEOTIDE SEQUENCE</scope>
    <source>
        <strain evidence="2">IHI 201604</strain>
    </source>
</reference>
<feature type="signal peptide" evidence="1">
    <location>
        <begin position="1"/>
        <end position="22"/>
    </location>
</feature>
<keyword evidence="3" id="KW-1185">Reference proteome</keyword>
<gene>
    <name evidence="2" type="ORF">G7Z17_g6515</name>
</gene>
<protein>
    <submittedName>
        <fullName evidence="2">Uncharacterized protein</fullName>
    </submittedName>
</protein>